<evidence type="ECO:0000256" key="1">
    <source>
        <dbReference type="ARBA" id="ARBA00001541"/>
    </source>
</evidence>
<evidence type="ECO:0000256" key="6">
    <source>
        <dbReference type="SAM" id="MobiDB-lite"/>
    </source>
</evidence>
<protein>
    <recommendedName>
        <fullName evidence="2">protein-glutamate O-methyltransferase</fullName>
        <ecNumber evidence="2">2.1.1.80</ecNumber>
    </recommendedName>
</protein>
<dbReference type="SMART" id="SM00138">
    <property type="entry name" value="MeTrc"/>
    <property type="match status" value="1"/>
</dbReference>
<feature type="region of interest" description="Disordered" evidence="6">
    <location>
        <begin position="269"/>
        <end position="509"/>
    </location>
</feature>
<dbReference type="RefSeq" id="WP_209590494.1">
    <property type="nucleotide sequence ID" value="NZ_JAGGMU010000001.1"/>
</dbReference>
<proteinExistence type="predicted"/>
<reference evidence="8" key="1">
    <citation type="submission" date="2021-03" db="EMBL/GenBank/DDBJ databases">
        <title>Genomic Encyclopedia of Type Strains, Phase IV (KMG-V): Genome sequencing to study the core and pangenomes of soil and plant-associated prokaryotes.</title>
        <authorList>
            <person name="Whitman W."/>
        </authorList>
    </citation>
    <scope>NUCLEOTIDE SEQUENCE</scope>
    <source>
        <strain evidence="8">C4</strain>
    </source>
</reference>
<dbReference type="InterPro" id="IPR050903">
    <property type="entry name" value="Bact_Chemotaxis_MeTrfase"/>
</dbReference>
<evidence type="ECO:0000259" key="7">
    <source>
        <dbReference type="PROSITE" id="PS50123"/>
    </source>
</evidence>
<dbReference type="GO" id="GO:0008983">
    <property type="term" value="F:protein-glutamate O-methyltransferase activity"/>
    <property type="evidence" value="ECO:0007669"/>
    <property type="project" value="UniProtKB-EC"/>
</dbReference>
<dbReference type="InterPro" id="IPR022641">
    <property type="entry name" value="CheR_N"/>
</dbReference>
<dbReference type="PANTHER" id="PTHR24422">
    <property type="entry name" value="CHEMOTAXIS PROTEIN METHYLTRANSFERASE"/>
    <property type="match status" value="1"/>
</dbReference>
<feature type="compositionally biased region" description="Polar residues" evidence="6">
    <location>
        <begin position="346"/>
        <end position="361"/>
    </location>
</feature>
<dbReference type="EC" id="2.1.1.80" evidence="2"/>
<dbReference type="InterPro" id="IPR022642">
    <property type="entry name" value="CheR_C"/>
</dbReference>
<keyword evidence="3 8" id="KW-0489">Methyltransferase</keyword>
<dbReference type="SUPFAM" id="SSF53335">
    <property type="entry name" value="S-adenosyl-L-methionine-dependent methyltransferases"/>
    <property type="match status" value="1"/>
</dbReference>
<dbReference type="InterPro" id="IPR036804">
    <property type="entry name" value="CheR_N_sf"/>
</dbReference>
<dbReference type="OrthoDB" id="10657at2157"/>
<feature type="compositionally biased region" description="Basic and acidic residues" evidence="6">
    <location>
        <begin position="384"/>
        <end position="397"/>
    </location>
</feature>
<comment type="catalytic activity">
    <reaction evidence="1">
        <text>L-glutamyl-[protein] + S-adenosyl-L-methionine = [protein]-L-glutamate 5-O-methyl ester + S-adenosyl-L-homocysteine</text>
        <dbReference type="Rhea" id="RHEA:24452"/>
        <dbReference type="Rhea" id="RHEA-COMP:10208"/>
        <dbReference type="Rhea" id="RHEA-COMP:10311"/>
        <dbReference type="ChEBI" id="CHEBI:29973"/>
        <dbReference type="ChEBI" id="CHEBI:57856"/>
        <dbReference type="ChEBI" id="CHEBI:59789"/>
        <dbReference type="ChEBI" id="CHEBI:82795"/>
        <dbReference type="EC" id="2.1.1.80"/>
    </reaction>
</comment>
<dbReference type="SUPFAM" id="SSF47757">
    <property type="entry name" value="Chemotaxis receptor methyltransferase CheR, N-terminal domain"/>
    <property type="match status" value="1"/>
</dbReference>
<dbReference type="PANTHER" id="PTHR24422:SF10">
    <property type="entry name" value="CHEMOTAXIS PROTEIN METHYLTRANSFERASE 2"/>
    <property type="match status" value="1"/>
</dbReference>
<dbReference type="Gene3D" id="3.40.50.150">
    <property type="entry name" value="Vaccinia Virus protein VP39"/>
    <property type="match status" value="1"/>
</dbReference>
<dbReference type="Proteomes" id="UP000740329">
    <property type="component" value="Unassembled WGS sequence"/>
</dbReference>
<evidence type="ECO:0000313" key="9">
    <source>
        <dbReference type="Proteomes" id="UP000740329"/>
    </source>
</evidence>
<gene>
    <name evidence="8" type="ORF">J3E07_000419</name>
</gene>
<dbReference type="PRINTS" id="PR00996">
    <property type="entry name" value="CHERMTFRASE"/>
</dbReference>
<feature type="compositionally biased region" description="Polar residues" evidence="6">
    <location>
        <begin position="500"/>
        <end position="509"/>
    </location>
</feature>
<feature type="compositionally biased region" description="Polar residues" evidence="6">
    <location>
        <begin position="274"/>
        <end position="299"/>
    </location>
</feature>
<dbReference type="Pfam" id="PF03705">
    <property type="entry name" value="CheR_N"/>
    <property type="match status" value="1"/>
</dbReference>
<feature type="compositionally biased region" description="Low complexity" evidence="6">
    <location>
        <begin position="307"/>
        <end position="345"/>
    </location>
</feature>
<feature type="compositionally biased region" description="Basic and acidic residues" evidence="6">
    <location>
        <begin position="411"/>
        <end position="434"/>
    </location>
</feature>
<dbReference type="Gene3D" id="1.10.155.10">
    <property type="entry name" value="Chemotaxis receptor methyltransferase CheR, N-terminal domain"/>
    <property type="match status" value="1"/>
</dbReference>
<dbReference type="AlphaFoldDB" id="A0A8J7RLI0"/>
<sequence length="509" mass="59465">MSDIYFDKIKDLIKSELKIHIDQYKDSYIARRVSVRMRLTKCKGYREYLELLKKTPEEYEKLENTLTVNVTEFWRDITVYREIKKIFEEKVKDSRVKSIKIWSAGCSSGEEPYGLAIILKELCEQYSRKFLRITINATDLDKEIVRKARQGIYIDKQFKNMDEDTINKYFTKIDRNHYQISSDIKKMVTFKNHDLIKEPPIYEMDFILCRNVIIYFGKEIQEILFNKYYEGLSDGGYLILGRTEMLHGEPREMFIPHNHRERIYQKIVGKNKRMGQNSTESSSVSVKNNQDIVKNTNTQSRLKSSEVKSSLKSTANTRSTRSTRSSVDNSSNIRSNIRSNSKNNNESTNRLNSSAKTTNRLTSKTKSTIKSTDKPVSRLSRYSSKNEVKSDKEERTKRTLTSSTTSSSRLIKKDTKDNDRTNKDRLKSRTEVKRTGISSKTSESESSRTLREKTRLTTRENINKDKEKRESKTVKKSSSLLSTKKKEQDSPKDLKEIRKSLQSLRNSKK</sequence>
<accession>A0A8J7RLI0</accession>
<comment type="caution">
    <text evidence="8">The sequence shown here is derived from an EMBL/GenBank/DDBJ whole genome shotgun (WGS) entry which is preliminary data.</text>
</comment>
<evidence type="ECO:0000256" key="4">
    <source>
        <dbReference type="ARBA" id="ARBA00022679"/>
    </source>
</evidence>
<keyword evidence="4 8" id="KW-0808">Transferase</keyword>
<evidence type="ECO:0000256" key="3">
    <source>
        <dbReference type="ARBA" id="ARBA00022603"/>
    </source>
</evidence>
<organism evidence="8 9">
    <name type="scientific">Methanococcus voltae</name>
    <dbReference type="NCBI Taxonomy" id="2188"/>
    <lineage>
        <taxon>Archaea</taxon>
        <taxon>Methanobacteriati</taxon>
        <taxon>Methanobacteriota</taxon>
        <taxon>Methanomada group</taxon>
        <taxon>Methanococci</taxon>
        <taxon>Methanococcales</taxon>
        <taxon>Methanococcaceae</taxon>
        <taxon>Methanococcus</taxon>
    </lineage>
</organism>
<dbReference type="GO" id="GO:0032259">
    <property type="term" value="P:methylation"/>
    <property type="evidence" value="ECO:0007669"/>
    <property type="project" value="UniProtKB-KW"/>
</dbReference>
<feature type="domain" description="CheR-type methyltransferase" evidence="7">
    <location>
        <begin position="1"/>
        <end position="254"/>
    </location>
</feature>
<feature type="compositionally biased region" description="Low complexity" evidence="6">
    <location>
        <begin position="399"/>
        <end position="409"/>
    </location>
</feature>
<evidence type="ECO:0000313" key="8">
    <source>
        <dbReference type="EMBL" id="MBP2201021.1"/>
    </source>
</evidence>
<feature type="compositionally biased region" description="Basic and acidic residues" evidence="6">
    <location>
        <begin position="484"/>
        <end position="499"/>
    </location>
</feature>
<evidence type="ECO:0000256" key="2">
    <source>
        <dbReference type="ARBA" id="ARBA00012534"/>
    </source>
</evidence>
<evidence type="ECO:0000256" key="5">
    <source>
        <dbReference type="ARBA" id="ARBA00022691"/>
    </source>
</evidence>
<dbReference type="Pfam" id="PF01739">
    <property type="entry name" value="CheR"/>
    <property type="match status" value="1"/>
</dbReference>
<name>A0A8J7RLI0_METVO</name>
<dbReference type="EMBL" id="JAGGMV010000001">
    <property type="protein sequence ID" value="MBP2201021.1"/>
    <property type="molecule type" value="Genomic_DNA"/>
</dbReference>
<keyword evidence="5" id="KW-0949">S-adenosyl-L-methionine</keyword>
<dbReference type="InterPro" id="IPR029063">
    <property type="entry name" value="SAM-dependent_MTases_sf"/>
</dbReference>
<feature type="compositionally biased region" description="Basic and acidic residues" evidence="6">
    <location>
        <begin position="442"/>
        <end position="473"/>
    </location>
</feature>
<dbReference type="PROSITE" id="PS50123">
    <property type="entry name" value="CHER"/>
    <property type="match status" value="1"/>
</dbReference>
<dbReference type="InterPro" id="IPR000780">
    <property type="entry name" value="CheR_MeTrfase"/>
</dbReference>